<protein>
    <submittedName>
        <fullName evidence="1">Unannotated protein</fullName>
    </submittedName>
</protein>
<evidence type="ECO:0000313" key="1">
    <source>
        <dbReference type="EMBL" id="CAB4943852.1"/>
    </source>
</evidence>
<gene>
    <name evidence="1" type="ORF">UFOPK3772_01101</name>
</gene>
<proteinExistence type="predicted"/>
<accession>A0A6J7JP20</accession>
<sequence>MTLGRRPGGRLHAQSRVQEDAETNLIEEAGTAGDSVAVTTAAAVLLEQSQASSPVSMPYSTATITLDASIA</sequence>
<name>A0A6J7JP20_9ZZZZ</name>
<dbReference type="AlphaFoldDB" id="A0A6J7JP20"/>
<reference evidence="1" key="1">
    <citation type="submission" date="2020-05" db="EMBL/GenBank/DDBJ databases">
        <authorList>
            <person name="Chiriac C."/>
            <person name="Salcher M."/>
            <person name="Ghai R."/>
            <person name="Kavagutti S V."/>
        </authorList>
    </citation>
    <scope>NUCLEOTIDE SEQUENCE</scope>
</reference>
<dbReference type="EMBL" id="CAFBNE010000027">
    <property type="protein sequence ID" value="CAB4943852.1"/>
    <property type="molecule type" value="Genomic_DNA"/>
</dbReference>
<organism evidence="1">
    <name type="scientific">freshwater metagenome</name>
    <dbReference type="NCBI Taxonomy" id="449393"/>
    <lineage>
        <taxon>unclassified sequences</taxon>
        <taxon>metagenomes</taxon>
        <taxon>ecological metagenomes</taxon>
    </lineage>
</organism>